<protein>
    <submittedName>
        <fullName evidence="1">Uncharacterized protein</fullName>
    </submittedName>
</protein>
<feature type="non-terminal residue" evidence="1">
    <location>
        <position position="2998"/>
    </location>
</feature>
<feature type="non-terminal residue" evidence="1">
    <location>
        <position position="1"/>
    </location>
</feature>
<name>A0ACB8X8H7_9TELE</name>
<accession>A0ACB8X8H7</accession>
<evidence type="ECO:0000313" key="1">
    <source>
        <dbReference type="EMBL" id="KAI3376261.1"/>
    </source>
</evidence>
<gene>
    <name evidence="1" type="ORF">L3Q82_016769</name>
</gene>
<proteinExistence type="predicted"/>
<dbReference type="EMBL" id="CM041532">
    <property type="protein sequence ID" value="KAI3376261.1"/>
    <property type="molecule type" value="Genomic_DNA"/>
</dbReference>
<dbReference type="Proteomes" id="UP000831701">
    <property type="component" value="Chromosome 2"/>
</dbReference>
<reference evidence="1" key="1">
    <citation type="submission" date="2022-04" db="EMBL/GenBank/DDBJ databases">
        <title>Jade perch genome.</title>
        <authorList>
            <person name="Chao B."/>
        </authorList>
    </citation>
    <scope>NUCLEOTIDE SEQUENCE</scope>
    <source>
        <strain evidence="1">CB-2022</strain>
    </source>
</reference>
<evidence type="ECO:0000313" key="2">
    <source>
        <dbReference type="Proteomes" id="UP000831701"/>
    </source>
</evidence>
<organism evidence="1 2">
    <name type="scientific">Scortum barcoo</name>
    <name type="common">barcoo grunter</name>
    <dbReference type="NCBI Taxonomy" id="214431"/>
    <lineage>
        <taxon>Eukaryota</taxon>
        <taxon>Metazoa</taxon>
        <taxon>Chordata</taxon>
        <taxon>Craniata</taxon>
        <taxon>Vertebrata</taxon>
        <taxon>Euteleostomi</taxon>
        <taxon>Actinopterygii</taxon>
        <taxon>Neopterygii</taxon>
        <taxon>Teleostei</taxon>
        <taxon>Neoteleostei</taxon>
        <taxon>Acanthomorphata</taxon>
        <taxon>Eupercaria</taxon>
        <taxon>Centrarchiformes</taxon>
        <taxon>Terapontoidei</taxon>
        <taxon>Terapontidae</taxon>
        <taxon>Scortum</taxon>
    </lineage>
</organism>
<keyword evidence="2" id="KW-1185">Reference proteome</keyword>
<sequence>SNRNRTLQPLATGDSGEYQCGGRHRFSTEFRRKSNKVPLNVSDETISVSQRGLYWCRGGRGNPVYYTEYSDSIDFHPAASLTVNLFNLHRLIFDQNFLFIDLFTDGDVILVMFVSMKQSDTVKNLNMVNLFNLHRLIFDQNFLFIDLFTDGDVILVMLVYMKQSNALKNLNMINKDICIDKTMNVDDNMKNYILVLTTKGQAELRKDSPAGGSVTLTCSVKPSSSGWKYFWYRGEKTSEPDPLSTQDVVFLSDETISVSQGGLYWCRGGRGNPVYYTEYSDSIVTNRAVVVTLQPNWPEIYRGETITLTCEIEDGGDTEWESWTLLFGTVEDGDDLFAKYLNTMQDNGDVGLYETIRGREEPEHGTNNEAEERSGYINVNIRSAADSLLTIEPNSSILFTGESVTFICDMSEGEHTDWSQSTNQDSAPDHMINQDETQSRIYASLLHGDVCLYETIRGREEPEHGMNNEAEERSGYINVNIRSAADAVLTLQPNRSTLFNGEVVEFTCDAKDGKDTDWSYTFNGQPFPLCTKKVCTFKLMTDYTGEYQCTNSKEKSNPVSLNVSDKPQPVLTVSPSWLSPGDSVTLSCSVKDPSAGWRFFWYKAVPKLPGRYYSYELLPESINGTEQDSYIVHGQTHTAGYKCRAGRGDPVYYTDYSKPKFVWSGAQQVNSILRADKVTLTVGGNVLLTCSVDATNSSGWNYKWFIRTADSFEEISLNKGPNGNIRITEGGVYWCRGVSGKSMVSTKDSNFVTIHKIVSNRAVVTLQPNVTQIFMAEMITLRCEIEGGRGTEWMYEWMTPTSSTPVINHEYKIDSALPSNSGNYSCKGRHREDLFSSTNWSQTVTLTVINQKPTTKVRADKTVIPAGGRVTLTCTVNPSSSGWKYYWYRGKKNPRLLHTQGAMSGRITVSHGGLYWCKGGRGNPVYYTQNSNSINITLLVTNRAVVIVEPNWPKIYKEETISLKCEIKGGEHIEWEYEWKTSTSFVPPKQRESLLIAYPSHNADYSCKGRKKSELSSMTEWSDAFPLRVYDNKPQPVLTVSPSWLSPGDSVTLSYFHPAASLTVNPDRVQHFFKDSVSISCEGNSMEWRVRRFTETGSLLDYSDWGTMNGTTCNIHRLQEGNTVYWCESGSGEFSNGVNITAQNGDIILVSPVHPVTEGDSVSLSCKTRTENNSSKVDFYKNGKLIQNDTRGELNLSAVSKSDEGFYRCTYFGKESKQSWMSVKCDASVYESVRRSENTENGDVCLYETIRHREEPEHGTNNEAEERSGYINVNIRSAADSGDYWCKGKMKIEKSSTEWSYAFKLIISDNKAQPVLTVSPSWLSPGDSVTLSCSVKDPSAGWSFFWYKAVPKLPGSDYSYELLPDSINGTEQDSYIVHGQTHTAGYVCRAGRGDPVYYTDYSESKFVWSGDFHPAASLTVNLFNLHRLIFDQNFLFIDLFTDGDVILVMFVSMKTIRGREEPEHGTNSEAEERSGYINVNIRSAADKTISVSQRGLYWCRGGRGNPVYYTEYSDSIGDACVYETVKRPEEPEHEDNLMYAQHTDQRPKLRKDSPAGGSVTLTCSVKPSSSGWKYFWYRGEKTSDPLSTQDVVFLSDETISVSQGGLYWCRGGRGKPSLLHRVQMEVSSGIRLFPNYQAETTAMSCYLTASMGLNRIPTSSMDRPTQQDMCAELEEEIQFIILTTVNLSLSGLEVNLFNLHRLIFDQNFLFIDLFTDGDVILVSPVLPVSEGDSVTLGLQVMLVYMKQSNALKNLNMDGGFFWYKAVPKLPGRYYSYELLPDSINGTEQDSYIVHGQTHTAGYVCRAGRGDPVYYTNYSKPKFVWSGDVHPASVTVSPDRVQHFSSDSVSLSCEGKSSEWRVMKLTRAGHLSNCSEWGTLTGSTCNIHRHVNNTAVYWCESGSGPVQQCSQHQWCTNLTSDHRCIFSFYGDVILVSPVLPVSEGDSVTLGCKLRTENVLSNVDFYKNDKLIQKDTRGELNIAAVSKSDEGFYKCRYSGKMSQQSWMSVRSSNPDSSPFPVLLIVGLVCGVLLIILLLLFLYRYKKSKEDNLMYAQVHSHNKAKRDKRKHLLLSNRQYNSISVSSILNVTYAVLTLQPNRSTLFNGEVVEFTCDAKNGKDTDWSYTFNGQPFPLCTKKVCTFKLLTNYTGEYQCTNSNKKSNPVSLNVSDKAQPVLTVSPSWLSPGDSVTLSCSVKDPSAGWRFFWYKAVPKLPGRDYSYELLPESINGTEQDSYIVHGQTHTAGYVCRAGRGDPVYYTNYSKPKFVWSGGQCVCFFSFPYGDVILVSPVLPVSEGDSVTLGCKLRTENVLSNVDFYKNDKLIQKDTRGELNISAVSKSDEGFYKSQQVNSILRADKVTLTVGGNVLLTCSVDATNSSGWNYKWFIRTADSFEEISLNKGPNGNIRITEGGVYWCRGVSGKSMVSTKDSNFVTIHKIVSNRAVVTLQPNVTQIFMAEMITLRCEIEGGRGTEWMYEWMTPTSSTPVINHEYKIDSALPSNSGNYSCKGRHREDLFSSTNWSQTVTLTVINQKPTTKVRADKTVIPAGGRVTLTCTVNPSSSGWKYYWYRGKKNPRLLHTQGAMSGRITVSHGGLYWCKGGRGNPVYYTQNSNSINITLLVTNRAVVIVEPNWPKIHKEETISLKCEIKGGEHIEWEYEWKTSTSFVPPKQRESLLIAYPSHNADYSCKGRKKSELSSMTEWSDAFPLRVYDNKPQPVLTVSPSWLSPGDSVTLSCEVEHPSAGWRFFWYKAVPKLPGSDYYSYELLPESISGTEHNSLIVHEQTHTAGYVCRAGRGSQVCYTHYSKPKFVLSGDFHPAASLTVNPDRVQHFFKDSVSISCEGNSMEWRVRRFTETGSLLDYSDWGTMNGTTCNIHRLQEGNTVYWCESGSGEFSNGVNITAQNGDIILVSPVHPVTEGDSVSLSCKTRTENNSSKVDFYKNGKLIQNDTRGELNLSAVSKSDEGFYRCTYFGKESKQSWMSVKCDASVYESVRRSENTEN</sequence>
<comment type="caution">
    <text evidence="1">The sequence shown here is derived from an EMBL/GenBank/DDBJ whole genome shotgun (WGS) entry which is preliminary data.</text>
</comment>